<protein>
    <recommendedName>
        <fullName evidence="7">Fe2OG dioxygenase domain-containing protein</fullName>
    </recommendedName>
</protein>
<dbReference type="AlphaFoldDB" id="A0A6D2J857"/>
<comment type="cofactor">
    <cofactor evidence="1">
        <name>Fe cation</name>
        <dbReference type="ChEBI" id="CHEBI:24875"/>
    </cofactor>
</comment>
<dbReference type="Gene3D" id="2.60.120.330">
    <property type="entry name" value="B-lactam Antibiotic, Isopenicillin N Synthase, Chain"/>
    <property type="match status" value="1"/>
</dbReference>
<keyword evidence="9" id="KW-1185">Reference proteome</keyword>
<evidence type="ECO:0000313" key="8">
    <source>
        <dbReference type="EMBL" id="CAA7033461.1"/>
    </source>
</evidence>
<keyword evidence="4 6" id="KW-0560">Oxidoreductase</keyword>
<feature type="domain" description="Fe2OG dioxygenase" evidence="7">
    <location>
        <begin position="210"/>
        <end position="311"/>
    </location>
</feature>
<dbReference type="Pfam" id="PF14226">
    <property type="entry name" value="DIOX_N"/>
    <property type="match status" value="1"/>
</dbReference>
<dbReference type="InterPro" id="IPR005123">
    <property type="entry name" value="Oxoglu/Fe-dep_dioxygenase_dom"/>
</dbReference>
<dbReference type="FunFam" id="2.60.120.330:FF:000005">
    <property type="entry name" value="1-aminocyclopropane-1-carboxylate oxidase homolog 1"/>
    <property type="match status" value="1"/>
</dbReference>
<organism evidence="8 9">
    <name type="scientific">Microthlaspi erraticum</name>
    <dbReference type="NCBI Taxonomy" id="1685480"/>
    <lineage>
        <taxon>Eukaryota</taxon>
        <taxon>Viridiplantae</taxon>
        <taxon>Streptophyta</taxon>
        <taxon>Embryophyta</taxon>
        <taxon>Tracheophyta</taxon>
        <taxon>Spermatophyta</taxon>
        <taxon>Magnoliopsida</taxon>
        <taxon>eudicotyledons</taxon>
        <taxon>Gunneridae</taxon>
        <taxon>Pentapetalae</taxon>
        <taxon>rosids</taxon>
        <taxon>malvids</taxon>
        <taxon>Brassicales</taxon>
        <taxon>Brassicaceae</taxon>
        <taxon>Coluteocarpeae</taxon>
        <taxon>Microthlaspi</taxon>
    </lineage>
</organism>
<dbReference type="InterPro" id="IPR044861">
    <property type="entry name" value="IPNS-like_FE2OG_OXY"/>
</dbReference>
<evidence type="ECO:0000256" key="5">
    <source>
        <dbReference type="ARBA" id="ARBA00023004"/>
    </source>
</evidence>
<reference evidence="8" key="1">
    <citation type="submission" date="2020-01" db="EMBL/GenBank/DDBJ databases">
        <authorList>
            <person name="Mishra B."/>
        </authorList>
    </citation>
    <scope>NUCLEOTIDE SEQUENCE [LARGE SCALE GENOMIC DNA]</scope>
</reference>
<dbReference type="PROSITE" id="PS51471">
    <property type="entry name" value="FE2OG_OXY"/>
    <property type="match status" value="1"/>
</dbReference>
<dbReference type="EMBL" id="CACVBM020001132">
    <property type="protein sequence ID" value="CAA7033461.1"/>
    <property type="molecule type" value="Genomic_DNA"/>
</dbReference>
<dbReference type="PANTHER" id="PTHR10209">
    <property type="entry name" value="OXIDOREDUCTASE, 2OG-FE II OXYGENASE FAMILY PROTEIN"/>
    <property type="match status" value="1"/>
</dbReference>
<dbReference type="GO" id="GO:0046872">
    <property type="term" value="F:metal ion binding"/>
    <property type="evidence" value="ECO:0007669"/>
    <property type="project" value="UniProtKB-KW"/>
</dbReference>
<evidence type="ECO:0000256" key="2">
    <source>
        <dbReference type="ARBA" id="ARBA00008056"/>
    </source>
</evidence>
<evidence type="ECO:0000259" key="7">
    <source>
        <dbReference type="PROSITE" id="PS51471"/>
    </source>
</evidence>
<comment type="similarity">
    <text evidence="2 6">Belongs to the iron/ascorbate-dependent oxidoreductase family.</text>
</comment>
<proteinExistence type="inferred from homology"/>
<dbReference type="InterPro" id="IPR026992">
    <property type="entry name" value="DIOX_N"/>
</dbReference>
<name>A0A6D2J857_9BRAS</name>
<accession>A0A6D2J857</accession>
<evidence type="ECO:0000256" key="6">
    <source>
        <dbReference type="RuleBase" id="RU003682"/>
    </source>
</evidence>
<evidence type="ECO:0000256" key="3">
    <source>
        <dbReference type="ARBA" id="ARBA00022723"/>
    </source>
</evidence>
<dbReference type="PANTHER" id="PTHR10209:SF513">
    <property type="entry name" value="2-OXOACID DEPENDENT DIOXYGENASE-RELATED"/>
    <property type="match status" value="1"/>
</dbReference>
<dbReference type="SUPFAM" id="SSF51197">
    <property type="entry name" value="Clavaminate synthase-like"/>
    <property type="match status" value="1"/>
</dbReference>
<gene>
    <name evidence="8" type="ORF">MERR_LOCUS20696</name>
</gene>
<keyword evidence="3 6" id="KW-0479">Metal-binding</keyword>
<evidence type="ECO:0000256" key="1">
    <source>
        <dbReference type="ARBA" id="ARBA00001962"/>
    </source>
</evidence>
<sequence length="361" mass="40397">MEPKDTVAATFDRASEVKAFDEMKTGVKGLVDAGNTTIPRIFHNPQASITYPKHPSSVTIPTVDLGGVLESKVTRESVVAKVRDSMERFGFCQVINHGIPVHIMEKMRDGVRGFHEQDPEVRKTFYSRENKLKYHTNADLHHSPAGSWRDTFTCFMAPDVPKPEDLPQICGEIMLEYSKWMMKLGELFFELLSEALGLKPNHLKEMDCAKGLFLLCHCFPYCPEPDRTLGGAPHTDRSFLTVLLPGQIGGLQVLHEGYWIDVPPSPGSLIVNVGDLLQLLSNDKFVSVEHRILANRSKEPRISVGAFFVHPSPGSKLYGPIKELLSEENLPKYRDTHVQASNHYVARSLDGNNSSLSHLRI</sequence>
<dbReference type="GO" id="GO:0051213">
    <property type="term" value="F:dioxygenase activity"/>
    <property type="evidence" value="ECO:0007669"/>
    <property type="project" value="UniProtKB-ARBA"/>
</dbReference>
<evidence type="ECO:0000256" key="4">
    <source>
        <dbReference type="ARBA" id="ARBA00023002"/>
    </source>
</evidence>
<dbReference type="OrthoDB" id="288590at2759"/>
<dbReference type="Proteomes" id="UP000467841">
    <property type="component" value="Unassembled WGS sequence"/>
</dbReference>
<comment type="caution">
    <text evidence="8">The sequence shown here is derived from an EMBL/GenBank/DDBJ whole genome shotgun (WGS) entry which is preliminary data.</text>
</comment>
<dbReference type="InterPro" id="IPR027443">
    <property type="entry name" value="IPNS-like_sf"/>
</dbReference>
<dbReference type="Pfam" id="PF03171">
    <property type="entry name" value="2OG-FeII_Oxy"/>
    <property type="match status" value="1"/>
</dbReference>
<evidence type="ECO:0000313" key="9">
    <source>
        <dbReference type="Proteomes" id="UP000467841"/>
    </source>
</evidence>
<keyword evidence="5 6" id="KW-0408">Iron</keyword>